<dbReference type="GO" id="GO:0106300">
    <property type="term" value="P:protein-DNA covalent cross-linking repair"/>
    <property type="evidence" value="ECO:0007669"/>
    <property type="project" value="InterPro"/>
</dbReference>
<dbReference type="Gene3D" id="3.90.1680.10">
    <property type="entry name" value="SOS response associated peptidase-like"/>
    <property type="match status" value="1"/>
</dbReference>
<dbReference type="GO" id="GO:0016829">
    <property type="term" value="F:lyase activity"/>
    <property type="evidence" value="ECO:0007669"/>
    <property type="project" value="UniProtKB-KW"/>
</dbReference>
<evidence type="ECO:0000256" key="8">
    <source>
        <dbReference type="SAM" id="MobiDB-lite"/>
    </source>
</evidence>
<keyword evidence="3" id="KW-0227">DNA damage</keyword>
<keyword evidence="5" id="KW-0190">Covalent protein-DNA linkage</keyword>
<sequence>MCGRFAQALAPSEYIPHFQRHYPSLDINRWGTETEQDRVQPRYNVPPRSDATVIRRESGSNVLKVMNWGIVPHWTKQQPSYADGLKTINARSETLIDSSERSALWMSLAPSKRCVIPVQGFYEWLNKGGRGTGSKAPYYTRNPSPSPKEGRQPTDSKADIKTDHGSGADEEPPMLMLAGLWDECIFTGSDTPFQTFTILTTRSSPRLAFLHTRMPCLLRTDEEINSWLACEPGSNIGQSKWDGSLGVLLKPFGRNESDLACYPVPVEVGKVGNQDPSFIRPVSERKDGIESFFRKQETDRVDRVSPLERIKKEPTDAIRSEKRKAGEDLLDERDSKTVVLKKEDDEVIVLDDDEEQEQEKGDGDIQDVVIKPNSSKGSKGKKKSAKAADTTITRGNAVIQDNLAVKPEKITSFFPKID</sequence>
<feature type="region of interest" description="Disordered" evidence="8">
    <location>
        <begin position="304"/>
        <end position="326"/>
    </location>
</feature>
<keyword evidence="7" id="KW-0456">Lyase</keyword>
<dbReference type="InterPro" id="IPR036590">
    <property type="entry name" value="SRAP-like"/>
</dbReference>
<dbReference type="AlphaFoldDB" id="A0A0F7SWW3"/>
<organism evidence="9">
    <name type="scientific">Phaffia rhodozyma</name>
    <name type="common">Yeast</name>
    <name type="synonym">Xanthophyllomyces dendrorhous</name>
    <dbReference type="NCBI Taxonomy" id="264483"/>
    <lineage>
        <taxon>Eukaryota</taxon>
        <taxon>Fungi</taxon>
        <taxon>Dikarya</taxon>
        <taxon>Basidiomycota</taxon>
        <taxon>Agaricomycotina</taxon>
        <taxon>Tremellomycetes</taxon>
        <taxon>Cystofilobasidiales</taxon>
        <taxon>Mrakiaceae</taxon>
        <taxon>Phaffia</taxon>
    </lineage>
</organism>
<proteinExistence type="inferred from homology"/>
<evidence type="ECO:0000256" key="3">
    <source>
        <dbReference type="ARBA" id="ARBA00022763"/>
    </source>
</evidence>
<evidence type="ECO:0000256" key="4">
    <source>
        <dbReference type="ARBA" id="ARBA00022801"/>
    </source>
</evidence>
<evidence type="ECO:0000256" key="5">
    <source>
        <dbReference type="ARBA" id="ARBA00023124"/>
    </source>
</evidence>
<dbReference type="GO" id="GO:0006508">
    <property type="term" value="P:proteolysis"/>
    <property type="evidence" value="ECO:0007669"/>
    <property type="project" value="UniProtKB-KW"/>
</dbReference>
<dbReference type="SUPFAM" id="SSF143081">
    <property type="entry name" value="BB1717-like"/>
    <property type="match status" value="1"/>
</dbReference>
<feature type="region of interest" description="Disordered" evidence="8">
    <location>
        <begin position="348"/>
        <end position="394"/>
    </location>
</feature>
<dbReference type="PANTHER" id="PTHR13604">
    <property type="entry name" value="DC12-RELATED"/>
    <property type="match status" value="1"/>
</dbReference>
<evidence type="ECO:0000313" key="9">
    <source>
        <dbReference type="EMBL" id="CED85145.1"/>
    </source>
</evidence>
<accession>A0A0F7SWW3</accession>
<feature type="compositionally biased region" description="Acidic residues" evidence="8">
    <location>
        <begin position="348"/>
        <end position="357"/>
    </location>
</feature>
<dbReference type="GO" id="GO:0008233">
    <property type="term" value="F:peptidase activity"/>
    <property type="evidence" value="ECO:0007669"/>
    <property type="project" value="UniProtKB-KW"/>
</dbReference>
<keyword evidence="6" id="KW-0238">DNA-binding</keyword>
<dbReference type="PANTHER" id="PTHR13604:SF0">
    <property type="entry name" value="ABASIC SITE PROCESSING PROTEIN HMCES"/>
    <property type="match status" value="1"/>
</dbReference>
<dbReference type="InterPro" id="IPR003738">
    <property type="entry name" value="SRAP"/>
</dbReference>
<protein>
    <submittedName>
        <fullName evidence="9">Uncharacterized conserved protein</fullName>
    </submittedName>
</protein>
<dbReference type="GO" id="GO:0003697">
    <property type="term" value="F:single-stranded DNA binding"/>
    <property type="evidence" value="ECO:0007669"/>
    <property type="project" value="InterPro"/>
</dbReference>
<comment type="similarity">
    <text evidence="1">Belongs to the SOS response-associated peptidase family.</text>
</comment>
<reference evidence="9" key="1">
    <citation type="submission" date="2014-08" db="EMBL/GenBank/DDBJ databases">
        <authorList>
            <person name="Sharma Rahul"/>
            <person name="Thines Marco"/>
        </authorList>
    </citation>
    <scope>NUCLEOTIDE SEQUENCE</scope>
</reference>
<name>A0A0F7SWW3_PHARH</name>
<evidence type="ECO:0000256" key="2">
    <source>
        <dbReference type="ARBA" id="ARBA00022670"/>
    </source>
</evidence>
<evidence type="ECO:0000256" key="7">
    <source>
        <dbReference type="ARBA" id="ARBA00023239"/>
    </source>
</evidence>
<dbReference type="EMBL" id="LN483332">
    <property type="protein sequence ID" value="CED85145.1"/>
    <property type="molecule type" value="Genomic_DNA"/>
</dbReference>
<feature type="compositionally biased region" description="Basic and acidic residues" evidence="8">
    <location>
        <begin position="148"/>
        <end position="167"/>
    </location>
</feature>
<feature type="region of interest" description="Disordered" evidence="8">
    <location>
        <begin position="133"/>
        <end position="172"/>
    </location>
</feature>
<evidence type="ECO:0000256" key="6">
    <source>
        <dbReference type="ARBA" id="ARBA00023125"/>
    </source>
</evidence>
<keyword evidence="2" id="KW-0645">Protease</keyword>
<dbReference type="Pfam" id="PF02586">
    <property type="entry name" value="SRAP"/>
    <property type="match status" value="1"/>
</dbReference>
<keyword evidence="4" id="KW-0378">Hydrolase</keyword>
<evidence type="ECO:0000256" key="1">
    <source>
        <dbReference type="ARBA" id="ARBA00008136"/>
    </source>
</evidence>